<gene>
    <name evidence="5" type="ORF">SeMB42_g06605</name>
</gene>
<dbReference type="GO" id="GO:0003735">
    <property type="term" value="F:structural constituent of ribosome"/>
    <property type="evidence" value="ECO:0007669"/>
    <property type="project" value="InterPro"/>
</dbReference>
<dbReference type="PANTHER" id="PTHR21569:SF1">
    <property type="entry name" value="SMALL RIBOSOMAL SUBUNIT PROTEIN US9M"/>
    <property type="match status" value="1"/>
</dbReference>
<dbReference type="GO" id="GO:0005763">
    <property type="term" value="C:mitochondrial small ribosomal subunit"/>
    <property type="evidence" value="ECO:0007669"/>
    <property type="project" value="TreeGrafter"/>
</dbReference>
<evidence type="ECO:0000256" key="4">
    <source>
        <dbReference type="RuleBase" id="RU003815"/>
    </source>
</evidence>
<dbReference type="GO" id="GO:0006412">
    <property type="term" value="P:translation"/>
    <property type="evidence" value="ECO:0007669"/>
    <property type="project" value="InterPro"/>
</dbReference>
<evidence type="ECO:0008006" key="7">
    <source>
        <dbReference type="Google" id="ProtNLM"/>
    </source>
</evidence>
<protein>
    <recommendedName>
        <fullName evidence="7">Ribosomal protein S9</fullName>
    </recommendedName>
</protein>
<dbReference type="AlphaFoldDB" id="A0A507CGS2"/>
<dbReference type="Gene3D" id="3.30.230.10">
    <property type="match status" value="1"/>
</dbReference>
<sequence length="296" mass="32872">MSSSVTRRVIMPSLLLQPSGQTVTCCNHRIIPNRGSSHPGTTSLPSIRSVSRCYSTVESGLHPAYFTGDPKYYDALIKVNNTLKERGFIDFTSAKPYEGTKTPAWMSMDDLKRVYGFRMDEVTYDSFIHRLNLLYTKRFKEVPVEQKTSSKSNDGTLILGHITPARTIVKEADSEVMALLNRFVRLGRDLSIEAPPPSTIDSDGLDNSGRRSSICEWHHTSDTLGKYNVWALAKGGGLSGQAGAIQVAVARALVVHEPLLAAAFKEAGLTKVDTRQVERKKTGLPKARKRYTWVKR</sequence>
<evidence type="ECO:0000313" key="5">
    <source>
        <dbReference type="EMBL" id="TPX38671.1"/>
    </source>
</evidence>
<evidence type="ECO:0000256" key="1">
    <source>
        <dbReference type="ARBA" id="ARBA00005251"/>
    </source>
</evidence>
<dbReference type="InterPro" id="IPR014721">
    <property type="entry name" value="Ribsml_uS5_D2-typ_fold_subgr"/>
</dbReference>
<dbReference type="PROSITE" id="PS00360">
    <property type="entry name" value="RIBOSOMAL_S9"/>
    <property type="match status" value="1"/>
</dbReference>
<dbReference type="GO" id="GO:0003723">
    <property type="term" value="F:RNA binding"/>
    <property type="evidence" value="ECO:0007669"/>
    <property type="project" value="TreeGrafter"/>
</dbReference>
<dbReference type="Pfam" id="PF00380">
    <property type="entry name" value="Ribosomal_S9"/>
    <property type="match status" value="1"/>
</dbReference>
<evidence type="ECO:0000256" key="2">
    <source>
        <dbReference type="ARBA" id="ARBA00022980"/>
    </source>
</evidence>
<dbReference type="InterPro" id="IPR020574">
    <property type="entry name" value="Ribosomal_uS9_CS"/>
</dbReference>
<dbReference type="EMBL" id="QEAN01000383">
    <property type="protein sequence ID" value="TPX38671.1"/>
    <property type="molecule type" value="Genomic_DNA"/>
</dbReference>
<dbReference type="InterPro" id="IPR020568">
    <property type="entry name" value="Ribosomal_Su5_D2-typ_SF"/>
</dbReference>
<dbReference type="VEuPathDB" id="FungiDB:SeMB42_g06605"/>
<dbReference type="Proteomes" id="UP000317494">
    <property type="component" value="Unassembled WGS sequence"/>
</dbReference>
<proteinExistence type="inferred from homology"/>
<keyword evidence="2 4" id="KW-0689">Ribosomal protein</keyword>
<evidence type="ECO:0000313" key="6">
    <source>
        <dbReference type="Proteomes" id="UP000317494"/>
    </source>
</evidence>
<keyword evidence="3 4" id="KW-0687">Ribonucleoprotein</keyword>
<dbReference type="InterPro" id="IPR000754">
    <property type="entry name" value="Ribosomal_uS9"/>
</dbReference>
<dbReference type="SUPFAM" id="SSF54211">
    <property type="entry name" value="Ribosomal protein S5 domain 2-like"/>
    <property type="match status" value="1"/>
</dbReference>
<comment type="similarity">
    <text evidence="1 4">Belongs to the universal ribosomal protein uS9 family.</text>
</comment>
<dbReference type="PANTHER" id="PTHR21569">
    <property type="entry name" value="RIBOSOMAL PROTEIN S9"/>
    <property type="match status" value="1"/>
</dbReference>
<dbReference type="STRING" id="286115.A0A507CGS2"/>
<reference evidence="5 6" key="1">
    <citation type="journal article" date="2019" name="Sci. Rep.">
        <title>Comparative genomics of chytrid fungi reveal insights into the obligate biotrophic and pathogenic lifestyle of Synchytrium endobioticum.</title>
        <authorList>
            <person name="van de Vossenberg B.T.L.H."/>
            <person name="Warris S."/>
            <person name="Nguyen H.D.T."/>
            <person name="van Gent-Pelzer M.P.E."/>
            <person name="Joly D.L."/>
            <person name="van de Geest H.C."/>
            <person name="Bonants P.J.M."/>
            <person name="Smith D.S."/>
            <person name="Levesque C.A."/>
            <person name="van der Lee T.A.J."/>
        </authorList>
    </citation>
    <scope>NUCLEOTIDE SEQUENCE [LARGE SCALE GENOMIC DNA]</scope>
    <source>
        <strain evidence="5 6">MB42</strain>
    </source>
</reference>
<keyword evidence="6" id="KW-1185">Reference proteome</keyword>
<comment type="caution">
    <text evidence="5">The sequence shown here is derived from an EMBL/GenBank/DDBJ whole genome shotgun (WGS) entry which is preliminary data.</text>
</comment>
<accession>A0A507CGS2</accession>
<organism evidence="5 6">
    <name type="scientific">Synchytrium endobioticum</name>
    <dbReference type="NCBI Taxonomy" id="286115"/>
    <lineage>
        <taxon>Eukaryota</taxon>
        <taxon>Fungi</taxon>
        <taxon>Fungi incertae sedis</taxon>
        <taxon>Chytridiomycota</taxon>
        <taxon>Chytridiomycota incertae sedis</taxon>
        <taxon>Chytridiomycetes</taxon>
        <taxon>Synchytriales</taxon>
        <taxon>Synchytriaceae</taxon>
        <taxon>Synchytrium</taxon>
    </lineage>
</organism>
<name>A0A507CGS2_9FUNG</name>
<evidence type="ECO:0000256" key="3">
    <source>
        <dbReference type="ARBA" id="ARBA00023274"/>
    </source>
</evidence>